<gene>
    <name evidence="1" type="ORF">T190423A01A_10806</name>
</gene>
<protein>
    <submittedName>
        <fullName evidence="1">Uncharacterized protein</fullName>
    </submittedName>
</protein>
<accession>A0ABM9P9H5</accession>
<evidence type="ECO:0000313" key="1">
    <source>
        <dbReference type="EMBL" id="CAL2102243.1"/>
    </source>
</evidence>
<reference evidence="1 2" key="1">
    <citation type="submission" date="2024-05" db="EMBL/GenBank/DDBJ databases">
        <authorList>
            <person name="Duchaud E."/>
        </authorList>
    </citation>
    <scope>NUCLEOTIDE SEQUENCE [LARGE SCALE GENOMIC DNA]</scope>
    <source>
        <strain evidence="1">Ena-SAMPLE-TAB-13-05-2024-13:56:06:370-140308</strain>
    </source>
</reference>
<evidence type="ECO:0000313" key="2">
    <source>
        <dbReference type="Proteomes" id="UP001497527"/>
    </source>
</evidence>
<dbReference type="EMBL" id="CAXJIO010000010">
    <property type="protein sequence ID" value="CAL2102243.1"/>
    <property type="molecule type" value="Genomic_DNA"/>
</dbReference>
<dbReference type="Proteomes" id="UP001497527">
    <property type="component" value="Unassembled WGS sequence"/>
</dbReference>
<name>A0ABM9P9H5_9FLAO</name>
<comment type="caution">
    <text evidence="1">The sequence shown here is derived from an EMBL/GenBank/DDBJ whole genome shotgun (WGS) entry which is preliminary data.</text>
</comment>
<organism evidence="1 2">
    <name type="scientific">Tenacibaculum polynesiense</name>
    <dbReference type="NCBI Taxonomy" id="3137857"/>
    <lineage>
        <taxon>Bacteria</taxon>
        <taxon>Pseudomonadati</taxon>
        <taxon>Bacteroidota</taxon>
        <taxon>Flavobacteriia</taxon>
        <taxon>Flavobacteriales</taxon>
        <taxon>Flavobacteriaceae</taxon>
        <taxon>Tenacibaculum</taxon>
    </lineage>
</organism>
<sequence length="138" mass="16376">MINVFKKKKEEIIEEFTIGEFDFKIDSGNSTIEIDGNKIIDLTIKADENVYENLCENDNFEFGYGLYPPEFYAREIDLGKRNQIVINEKNQYNYETVLYFMEHNDVEINLSVYDNWILVEGWTYISGKKHPIIIKKKK</sequence>
<keyword evidence="2" id="KW-1185">Reference proteome</keyword>
<proteinExistence type="predicted"/>
<dbReference type="RefSeq" id="WP_348716665.1">
    <property type="nucleotide sequence ID" value="NZ_CAXJIO010000010.1"/>
</dbReference>